<dbReference type="InParanoid" id="A0A1E7EMP7"/>
<evidence type="ECO:0000256" key="1">
    <source>
        <dbReference type="SAM" id="MobiDB-lite"/>
    </source>
</evidence>
<feature type="compositionally biased region" description="Low complexity" evidence="1">
    <location>
        <begin position="159"/>
        <end position="168"/>
    </location>
</feature>
<feature type="region of interest" description="Disordered" evidence="1">
    <location>
        <begin position="148"/>
        <end position="187"/>
    </location>
</feature>
<organism evidence="2 3">
    <name type="scientific">Fragilariopsis cylindrus CCMP1102</name>
    <dbReference type="NCBI Taxonomy" id="635003"/>
    <lineage>
        <taxon>Eukaryota</taxon>
        <taxon>Sar</taxon>
        <taxon>Stramenopiles</taxon>
        <taxon>Ochrophyta</taxon>
        <taxon>Bacillariophyta</taxon>
        <taxon>Bacillariophyceae</taxon>
        <taxon>Bacillariophycidae</taxon>
        <taxon>Bacillariales</taxon>
        <taxon>Bacillariaceae</taxon>
        <taxon>Fragilariopsis</taxon>
    </lineage>
</organism>
<protein>
    <recommendedName>
        <fullName evidence="4">PiggyBac transposable element-derived protein domain-containing protein</fullName>
    </recommendedName>
</protein>
<sequence length="187" mass="20510">MVGTVQASRTGGGRLGKLVIKFKEIEKGTHKSLLYQHNTKPLLHAVWADNNFVKTLSNFHSPTIVQDGMKRRVRDPVTKERAREQTDVDCNAQQIDYCKTYHKIDKGNGAEAKYDLSTESHLHGWGPKLAAQVIQCDSGIQDITTSTTCTDGRSVRSDSIQQPISSPIAHGTGGTHARTPQSSISDV</sequence>
<dbReference type="Proteomes" id="UP000095751">
    <property type="component" value="Unassembled WGS sequence"/>
</dbReference>
<dbReference type="AlphaFoldDB" id="A0A1E7EMP7"/>
<accession>A0A1E7EMP7</accession>
<evidence type="ECO:0000313" key="3">
    <source>
        <dbReference type="Proteomes" id="UP000095751"/>
    </source>
</evidence>
<reference evidence="2 3" key="1">
    <citation type="submission" date="2016-09" db="EMBL/GenBank/DDBJ databases">
        <title>Extensive genetic diversity and differential bi-allelic expression allows diatom success in the polar Southern Ocean.</title>
        <authorList>
            <consortium name="DOE Joint Genome Institute"/>
            <person name="Mock T."/>
            <person name="Otillar R.P."/>
            <person name="Strauss J."/>
            <person name="Dupont C."/>
            <person name="Frickenhaus S."/>
            <person name="Maumus F."/>
            <person name="Mcmullan M."/>
            <person name="Sanges R."/>
            <person name="Schmutz J."/>
            <person name="Toseland A."/>
            <person name="Valas R."/>
            <person name="Veluchamy A."/>
            <person name="Ward B.J."/>
            <person name="Allen A."/>
            <person name="Barry K."/>
            <person name="Falciatore A."/>
            <person name="Ferrante M."/>
            <person name="Fortunato A.E."/>
            <person name="Gloeckner G."/>
            <person name="Gruber A."/>
            <person name="Hipkin R."/>
            <person name="Janech M."/>
            <person name="Kroth P."/>
            <person name="Leese F."/>
            <person name="Lindquist E."/>
            <person name="Lyon B.R."/>
            <person name="Martin J."/>
            <person name="Mayer C."/>
            <person name="Parker M."/>
            <person name="Quesneville H."/>
            <person name="Raymond J."/>
            <person name="Uhlig C."/>
            <person name="Valentin K.U."/>
            <person name="Worden A.Z."/>
            <person name="Armbrust E.V."/>
            <person name="Bowler C."/>
            <person name="Green B."/>
            <person name="Moulton V."/>
            <person name="Van Oosterhout C."/>
            <person name="Grigoriev I."/>
        </authorList>
    </citation>
    <scope>NUCLEOTIDE SEQUENCE [LARGE SCALE GENOMIC DNA]</scope>
    <source>
        <strain evidence="2 3">CCMP1102</strain>
    </source>
</reference>
<evidence type="ECO:0008006" key="4">
    <source>
        <dbReference type="Google" id="ProtNLM"/>
    </source>
</evidence>
<proteinExistence type="predicted"/>
<feature type="compositionally biased region" description="Polar residues" evidence="1">
    <location>
        <begin position="178"/>
        <end position="187"/>
    </location>
</feature>
<dbReference type="KEGG" id="fcy:FRACYDRAFT_252696"/>
<evidence type="ECO:0000313" key="2">
    <source>
        <dbReference type="EMBL" id="OEU06853.1"/>
    </source>
</evidence>
<keyword evidence="3" id="KW-1185">Reference proteome</keyword>
<name>A0A1E7EMP7_9STRA</name>
<dbReference type="EMBL" id="KV784395">
    <property type="protein sequence ID" value="OEU06853.1"/>
    <property type="molecule type" value="Genomic_DNA"/>
</dbReference>
<gene>
    <name evidence="2" type="ORF">FRACYDRAFT_252696</name>
</gene>